<evidence type="ECO:0000313" key="1">
    <source>
        <dbReference type="EMBL" id="AHA12076.1"/>
    </source>
</evidence>
<dbReference type="InterPro" id="IPR036291">
    <property type="entry name" value="NAD(P)-bd_dom_sf"/>
</dbReference>
<proteinExistence type="predicted"/>
<accession>U6A1G1</accession>
<name>U6A1G1_9ACTN</name>
<gene>
    <name evidence="1" type="primary">clz4</name>
</gene>
<dbReference type="EMBL" id="KF585133">
    <property type="protein sequence ID" value="AHA12076.1"/>
    <property type="molecule type" value="Genomic_DNA"/>
</dbReference>
<dbReference type="SMR" id="U6A1G1"/>
<reference evidence="1" key="1">
    <citation type="journal article" date="2013" name="J. Am. Chem. Soc.">
        <title>Flavin-linked oxidase catalyzes pyrrolizine formation of dichloropyrrole-containing polyketide extender unit in chlorizidine a.</title>
        <authorList>
            <person name="Mantovani S.M."/>
            <person name="Moore B.S."/>
        </authorList>
    </citation>
    <scope>NUCLEOTIDE SEQUENCE</scope>
    <source>
        <strain evidence="1">CNH-287</strain>
    </source>
</reference>
<dbReference type="AlphaFoldDB" id="U6A1G1"/>
<organism evidence="1">
    <name type="scientific">Streptomyces sp. CNH287</name>
    <dbReference type="NCBI Taxonomy" id="1288082"/>
    <lineage>
        <taxon>Bacteria</taxon>
        <taxon>Bacillati</taxon>
        <taxon>Actinomycetota</taxon>
        <taxon>Actinomycetes</taxon>
        <taxon>Kitasatosporales</taxon>
        <taxon>Streptomycetaceae</taxon>
        <taxon>Streptomyces</taxon>
    </lineage>
</organism>
<reference evidence="1" key="2">
    <citation type="submission" date="2013-08" db="EMBL/GenBank/DDBJ databases">
        <authorList>
            <person name="Moraes Mantovani S."/>
            <person name="Moore B.S."/>
        </authorList>
    </citation>
    <scope>NUCLEOTIDE SEQUENCE</scope>
    <source>
        <strain evidence="1">CNH-287</strain>
    </source>
</reference>
<sequence>MQVITTDAWVLHAGPADMAVDNPVPGELSREKYTFPDVTGNEALVEPLFGSWEANMGHALERTPVDVCRQRGEDRMVIGNFGVVRVVRTGRDVTRVKEGDLCLMQAFARTDELGYVKLVHAYDAPGTVGVLALQTKIREHLLTPLRPDTRFTTQQWAASYGRYWTAWDNWKVAYGCYRSQVPVRPQDMEHQPLVFGWGGGVTIAELELARRDGFAVAMASASPKRLADIEAKGMIPVDRRLFPDLNYDEERMDDPGYRQRYRESERAFLRAIAQISGGRGAAIIIDNIGKPVYRATLRALGRQGVLTTVGWKHGMRLETMRANECIKRHIHVHTHACRYHDIEEIMEFQESTGWMLDLQGQRIYDFDEIPQLARDYTEGNLDSYFPLFQVNES</sequence>
<protein>
    <submittedName>
        <fullName evidence="1">Crotonyl-CoA carboxylase reductase</fullName>
    </submittedName>
</protein>
<dbReference type="Gene3D" id="3.40.50.720">
    <property type="entry name" value="NAD(P)-binding Rossmann-like Domain"/>
    <property type="match status" value="1"/>
</dbReference>
<dbReference type="Gene3D" id="3.90.180.10">
    <property type="entry name" value="Medium-chain alcohol dehydrogenases, catalytic domain"/>
    <property type="match status" value="1"/>
</dbReference>
<dbReference type="SUPFAM" id="SSF51735">
    <property type="entry name" value="NAD(P)-binding Rossmann-fold domains"/>
    <property type="match status" value="1"/>
</dbReference>